<evidence type="ECO:0000256" key="2">
    <source>
        <dbReference type="SAM" id="Phobius"/>
    </source>
</evidence>
<accession>A0AAW2LA10</accession>
<dbReference type="Gene3D" id="3.40.50.1110">
    <property type="entry name" value="SGNH hydrolase"/>
    <property type="match status" value="1"/>
</dbReference>
<dbReference type="GO" id="GO:0016787">
    <property type="term" value="F:hydrolase activity"/>
    <property type="evidence" value="ECO:0007669"/>
    <property type="project" value="UniProtKB-KW"/>
</dbReference>
<name>A0AAW2LA10_9LAMI</name>
<proteinExistence type="predicted"/>
<dbReference type="EMBL" id="JACGWK010000015">
    <property type="protein sequence ID" value="KAL0314978.1"/>
    <property type="molecule type" value="Genomic_DNA"/>
</dbReference>
<evidence type="ECO:0000256" key="3">
    <source>
        <dbReference type="SAM" id="SignalP"/>
    </source>
</evidence>
<sequence length="285" mass="30929">MLLSCSILVISTTNASDGNASQGKSIFVLAGQSNMAGRGGINAGVWNEYVPPECQSSPKILRLNSEHKWEEARPPLHRDIDILKACGIGPGLAFANSVLKKNISIGDIGLVPCAIGGTQISQWRRGHTLYKQLMSRAHAALQDGGIIRAILWYQGESDTRSQEDAKLYKMRLAKLITDIRSDLKLPELPVILVALASAEGPYIDEVRKAQLGIDLPNVKCVDAKGMQIGSDGLHLSTEGEVQVGQMMANAFTQFYGLIFFVWASFSDGLVGILIIIHIYVLNIAE</sequence>
<dbReference type="SUPFAM" id="SSF52266">
    <property type="entry name" value="SGNH hydrolase"/>
    <property type="match status" value="1"/>
</dbReference>
<dbReference type="PANTHER" id="PTHR31988">
    <property type="entry name" value="ESTERASE, PUTATIVE (DUF303)-RELATED"/>
    <property type="match status" value="1"/>
</dbReference>
<keyword evidence="2" id="KW-1133">Transmembrane helix</keyword>
<protein>
    <submittedName>
        <fullName evidence="5">Carbohydrate esterase</fullName>
    </submittedName>
</protein>
<dbReference type="AlphaFoldDB" id="A0AAW2LA10"/>
<feature type="domain" description="Sialate O-acetylesterase" evidence="4">
    <location>
        <begin position="24"/>
        <end position="252"/>
    </location>
</feature>
<keyword evidence="2" id="KW-0472">Membrane</keyword>
<dbReference type="InterPro" id="IPR005181">
    <property type="entry name" value="SASA"/>
</dbReference>
<reference evidence="5" key="2">
    <citation type="journal article" date="2024" name="Plant">
        <title>Genomic evolution and insights into agronomic trait innovations of Sesamum species.</title>
        <authorList>
            <person name="Miao H."/>
            <person name="Wang L."/>
            <person name="Qu L."/>
            <person name="Liu H."/>
            <person name="Sun Y."/>
            <person name="Le M."/>
            <person name="Wang Q."/>
            <person name="Wei S."/>
            <person name="Zheng Y."/>
            <person name="Lin W."/>
            <person name="Duan Y."/>
            <person name="Cao H."/>
            <person name="Xiong S."/>
            <person name="Wang X."/>
            <person name="Wei L."/>
            <person name="Li C."/>
            <person name="Ma Q."/>
            <person name="Ju M."/>
            <person name="Zhao R."/>
            <person name="Li G."/>
            <person name="Mu C."/>
            <person name="Tian Q."/>
            <person name="Mei H."/>
            <person name="Zhang T."/>
            <person name="Gao T."/>
            <person name="Zhang H."/>
        </authorList>
    </citation>
    <scope>NUCLEOTIDE SEQUENCE</scope>
    <source>
        <strain evidence="5">G01</strain>
    </source>
</reference>
<dbReference type="InterPro" id="IPR052940">
    <property type="entry name" value="Carb_Esterase_6"/>
</dbReference>
<feature type="signal peptide" evidence="3">
    <location>
        <begin position="1"/>
        <end position="15"/>
    </location>
</feature>
<dbReference type="Pfam" id="PF03629">
    <property type="entry name" value="SASA"/>
    <property type="match status" value="1"/>
</dbReference>
<dbReference type="InterPro" id="IPR036514">
    <property type="entry name" value="SGNH_hydro_sf"/>
</dbReference>
<feature type="transmembrane region" description="Helical" evidence="2">
    <location>
        <begin position="254"/>
        <end position="281"/>
    </location>
</feature>
<comment type="caution">
    <text evidence="5">The sequence shown here is derived from an EMBL/GenBank/DDBJ whole genome shotgun (WGS) entry which is preliminary data.</text>
</comment>
<evidence type="ECO:0000313" key="5">
    <source>
        <dbReference type="EMBL" id="KAL0314978.1"/>
    </source>
</evidence>
<keyword evidence="2" id="KW-0812">Transmembrane</keyword>
<keyword evidence="1" id="KW-0378">Hydrolase</keyword>
<feature type="chain" id="PRO_5043576365" evidence="3">
    <location>
        <begin position="16"/>
        <end position="285"/>
    </location>
</feature>
<dbReference type="PANTHER" id="PTHR31988:SF15">
    <property type="entry name" value="ESTERASE, PUTATIVE (DUF303)-RELATED"/>
    <property type="match status" value="1"/>
</dbReference>
<gene>
    <name evidence="5" type="ORF">Sangu_2342200</name>
</gene>
<evidence type="ECO:0000259" key="4">
    <source>
        <dbReference type="Pfam" id="PF03629"/>
    </source>
</evidence>
<reference evidence="5" key="1">
    <citation type="submission" date="2020-06" db="EMBL/GenBank/DDBJ databases">
        <authorList>
            <person name="Li T."/>
            <person name="Hu X."/>
            <person name="Zhang T."/>
            <person name="Song X."/>
            <person name="Zhang H."/>
            <person name="Dai N."/>
            <person name="Sheng W."/>
            <person name="Hou X."/>
            <person name="Wei L."/>
        </authorList>
    </citation>
    <scope>NUCLEOTIDE SEQUENCE</scope>
    <source>
        <strain evidence="5">G01</strain>
        <tissue evidence="5">Leaf</tissue>
    </source>
</reference>
<keyword evidence="3" id="KW-0732">Signal</keyword>
<organism evidence="5">
    <name type="scientific">Sesamum angustifolium</name>
    <dbReference type="NCBI Taxonomy" id="2727405"/>
    <lineage>
        <taxon>Eukaryota</taxon>
        <taxon>Viridiplantae</taxon>
        <taxon>Streptophyta</taxon>
        <taxon>Embryophyta</taxon>
        <taxon>Tracheophyta</taxon>
        <taxon>Spermatophyta</taxon>
        <taxon>Magnoliopsida</taxon>
        <taxon>eudicotyledons</taxon>
        <taxon>Gunneridae</taxon>
        <taxon>Pentapetalae</taxon>
        <taxon>asterids</taxon>
        <taxon>lamiids</taxon>
        <taxon>Lamiales</taxon>
        <taxon>Pedaliaceae</taxon>
        <taxon>Sesamum</taxon>
    </lineage>
</organism>
<evidence type="ECO:0000256" key="1">
    <source>
        <dbReference type="ARBA" id="ARBA00022801"/>
    </source>
</evidence>